<keyword evidence="1" id="KW-0472">Membrane</keyword>
<evidence type="ECO:0000313" key="2">
    <source>
        <dbReference type="EMBL" id="EEF60619.1"/>
    </source>
</evidence>
<comment type="caution">
    <text evidence="2">The sequence shown here is derived from an EMBL/GenBank/DDBJ whole genome shotgun (WGS) entry which is preliminary data.</text>
</comment>
<organism evidence="2 3">
    <name type="scientific">Pedosphaera parvula (strain Ellin514)</name>
    <dbReference type="NCBI Taxonomy" id="320771"/>
    <lineage>
        <taxon>Bacteria</taxon>
        <taxon>Pseudomonadati</taxon>
        <taxon>Verrucomicrobiota</taxon>
        <taxon>Pedosphaerae</taxon>
        <taxon>Pedosphaerales</taxon>
        <taxon>Pedosphaeraceae</taxon>
        <taxon>Pedosphaera</taxon>
    </lineage>
</organism>
<evidence type="ECO:0000313" key="3">
    <source>
        <dbReference type="Proteomes" id="UP000003688"/>
    </source>
</evidence>
<keyword evidence="3" id="KW-1185">Reference proteome</keyword>
<keyword evidence="1" id="KW-1133">Transmembrane helix</keyword>
<feature type="transmembrane region" description="Helical" evidence="1">
    <location>
        <begin position="12"/>
        <end position="35"/>
    </location>
</feature>
<dbReference type="RefSeq" id="WP_007415335.1">
    <property type="nucleotide sequence ID" value="NZ_ABOX02000015.1"/>
</dbReference>
<feature type="transmembrane region" description="Helical" evidence="1">
    <location>
        <begin position="41"/>
        <end position="60"/>
    </location>
</feature>
<dbReference type="AlphaFoldDB" id="B9XHP1"/>
<dbReference type="Proteomes" id="UP000003688">
    <property type="component" value="Unassembled WGS sequence"/>
</dbReference>
<proteinExistence type="predicted"/>
<dbReference type="EMBL" id="ABOX02000015">
    <property type="protein sequence ID" value="EEF60619.1"/>
    <property type="molecule type" value="Genomic_DNA"/>
</dbReference>
<keyword evidence="1" id="KW-0812">Transmembrane</keyword>
<name>B9XHP1_PEDPL</name>
<gene>
    <name evidence="2" type="ORF">Cflav_PD6209</name>
</gene>
<evidence type="ECO:0000256" key="1">
    <source>
        <dbReference type="SAM" id="Phobius"/>
    </source>
</evidence>
<sequence length="162" mass="18009">MTIMHAEPRLKTYRVISPGVQIFGLALCVALTAVAIRIPDWIPRICGFFTGFVALLLLFFRETRIDIQRGVVVEVCRILGVIPFSRRERRMQEYAGISCHCSSGVTNDISDTWTVALHPRSGRAVALCQFSVTTGSKDCPKARAFACELSRETGLELIDYVA</sequence>
<reference evidence="2 3" key="1">
    <citation type="journal article" date="2011" name="J. Bacteriol.">
        <title>Genome sequence of 'Pedosphaera parvula' Ellin514, an aerobic Verrucomicrobial isolate from pasture soil.</title>
        <authorList>
            <person name="Kant R."/>
            <person name="van Passel M.W."/>
            <person name="Sangwan P."/>
            <person name="Palva A."/>
            <person name="Lucas S."/>
            <person name="Copeland A."/>
            <person name="Lapidus A."/>
            <person name="Glavina Del Rio T."/>
            <person name="Dalin E."/>
            <person name="Tice H."/>
            <person name="Bruce D."/>
            <person name="Goodwin L."/>
            <person name="Pitluck S."/>
            <person name="Chertkov O."/>
            <person name="Larimer F.W."/>
            <person name="Land M.L."/>
            <person name="Hauser L."/>
            <person name="Brettin T.S."/>
            <person name="Detter J.C."/>
            <person name="Han S."/>
            <person name="de Vos W.M."/>
            <person name="Janssen P.H."/>
            <person name="Smidt H."/>
        </authorList>
    </citation>
    <scope>NUCLEOTIDE SEQUENCE [LARGE SCALE GENOMIC DNA]</scope>
    <source>
        <strain evidence="2 3">Ellin514</strain>
    </source>
</reference>
<protein>
    <submittedName>
        <fullName evidence="2">Uncharacterized protein</fullName>
    </submittedName>
</protein>
<accession>B9XHP1</accession>